<dbReference type="Pfam" id="PF22650">
    <property type="entry name" value="At5g48480-like_C"/>
    <property type="match status" value="1"/>
</dbReference>
<dbReference type="Pfam" id="PF22656">
    <property type="entry name" value="At5g48480-like_N"/>
    <property type="match status" value="1"/>
</dbReference>
<dbReference type="InterPro" id="IPR037523">
    <property type="entry name" value="VOC_core"/>
</dbReference>
<evidence type="ECO:0000313" key="3">
    <source>
        <dbReference type="Proteomes" id="UP000230069"/>
    </source>
</evidence>
<accession>A0A2G5CX79</accession>
<dbReference type="FunCoup" id="A0A2G5CX79">
    <property type="interactions" value="75"/>
</dbReference>
<protein>
    <recommendedName>
        <fullName evidence="1">VOC domain-containing protein</fullName>
    </recommendedName>
</protein>
<proteinExistence type="predicted"/>
<dbReference type="EMBL" id="KZ305051">
    <property type="protein sequence ID" value="PIA35868.1"/>
    <property type="molecule type" value="Genomic_DNA"/>
</dbReference>
<dbReference type="PANTHER" id="PTHR34109">
    <property type="entry name" value="BNAUNNG04460D PROTEIN-RELATED"/>
    <property type="match status" value="1"/>
</dbReference>
<name>A0A2G5CX79_AQUCA</name>
<dbReference type="InterPro" id="IPR054576">
    <property type="entry name" value="At5g48480-like_N"/>
</dbReference>
<feature type="domain" description="VOC" evidence="1">
    <location>
        <begin position="30"/>
        <end position="162"/>
    </location>
</feature>
<dbReference type="SUPFAM" id="SSF54593">
    <property type="entry name" value="Glyoxalase/Bleomycin resistance protein/Dihydroxybiphenyl dioxygenase"/>
    <property type="match status" value="1"/>
</dbReference>
<dbReference type="InParanoid" id="A0A2G5CX79"/>
<keyword evidence="3" id="KW-1185">Reference proteome</keyword>
<evidence type="ECO:0000259" key="1">
    <source>
        <dbReference type="PROSITE" id="PS51819"/>
    </source>
</evidence>
<gene>
    <name evidence="2" type="ORF">AQUCO_03400036v1</name>
</gene>
<dbReference type="InterPro" id="IPR029068">
    <property type="entry name" value="Glyas_Bleomycin-R_OHBP_Dase"/>
</dbReference>
<reference evidence="2 3" key="1">
    <citation type="submission" date="2017-09" db="EMBL/GenBank/DDBJ databases">
        <title>WGS assembly of Aquilegia coerulea Goldsmith.</title>
        <authorList>
            <person name="Hodges S."/>
            <person name="Kramer E."/>
            <person name="Nordborg M."/>
            <person name="Tomkins J."/>
            <person name="Borevitz J."/>
            <person name="Derieg N."/>
            <person name="Yan J."/>
            <person name="Mihaltcheva S."/>
            <person name="Hayes R.D."/>
            <person name="Rokhsar D."/>
        </authorList>
    </citation>
    <scope>NUCLEOTIDE SEQUENCE [LARGE SCALE GENOMIC DNA]</scope>
    <source>
        <strain evidence="3">cv. Goldsmith</strain>
    </source>
</reference>
<dbReference type="CDD" id="cd07246">
    <property type="entry name" value="VOC_like"/>
    <property type="match status" value="1"/>
</dbReference>
<evidence type="ECO:0000313" key="2">
    <source>
        <dbReference type="EMBL" id="PIA35868.1"/>
    </source>
</evidence>
<dbReference type="PANTHER" id="PTHR34109:SF1">
    <property type="entry name" value="VOC DOMAIN-CONTAINING PROTEIN"/>
    <property type="match status" value="1"/>
</dbReference>
<dbReference type="AlphaFoldDB" id="A0A2G5CX79"/>
<dbReference type="InterPro" id="IPR054575">
    <property type="entry name" value="At5g48480-like_C"/>
</dbReference>
<dbReference type="Gene3D" id="3.10.180.10">
    <property type="entry name" value="2,3-Dihydroxybiphenyl 1,2-Dioxygenase, domain 1"/>
    <property type="match status" value="1"/>
</dbReference>
<organism evidence="2 3">
    <name type="scientific">Aquilegia coerulea</name>
    <name type="common">Rocky mountain columbine</name>
    <dbReference type="NCBI Taxonomy" id="218851"/>
    <lineage>
        <taxon>Eukaryota</taxon>
        <taxon>Viridiplantae</taxon>
        <taxon>Streptophyta</taxon>
        <taxon>Embryophyta</taxon>
        <taxon>Tracheophyta</taxon>
        <taxon>Spermatophyta</taxon>
        <taxon>Magnoliopsida</taxon>
        <taxon>Ranunculales</taxon>
        <taxon>Ranunculaceae</taxon>
        <taxon>Thalictroideae</taxon>
        <taxon>Aquilegia</taxon>
    </lineage>
</organism>
<sequence length="170" mass="17889">MAQESVVEVVSDVNNGGSENGKTKSVSFSALKHQLIFQAPKAAEAIQFYKSAFGAEELNRDIHPKRKADQELPLILSAELKLASSVIIISDQTDDSAAPVKSEGTGSILCLETSDFDGAVANAVKAGAKIEGEVVEGENACCGARVAKIKDPYGYVWSICSGKKVADVEA</sequence>
<dbReference type="OrthoDB" id="2013034at2759"/>
<dbReference type="PROSITE" id="PS51819">
    <property type="entry name" value="VOC"/>
    <property type="match status" value="1"/>
</dbReference>
<dbReference type="Proteomes" id="UP000230069">
    <property type="component" value="Unassembled WGS sequence"/>
</dbReference>